<comment type="caution">
    <text evidence="2">The sequence shown here is derived from an EMBL/GenBank/DDBJ whole genome shotgun (WGS) entry which is preliminary data.</text>
</comment>
<evidence type="ECO:0000256" key="1">
    <source>
        <dbReference type="SAM" id="MobiDB-lite"/>
    </source>
</evidence>
<organism evidence="2 3">
    <name type="scientific">Clohesyomyces aquaticus</name>
    <dbReference type="NCBI Taxonomy" id="1231657"/>
    <lineage>
        <taxon>Eukaryota</taxon>
        <taxon>Fungi</taxon>
        <taxon>Dikarya</taxon>
        <taxon>Ascomycota</taxon>
        <taxon>Pezizomycotina</taxon>
        <taxon>Dothideomycetes</taxon>
        <taxon>Pleosporomycetidae</taxon>
        <taxon>Pleosporales</taxon>
        <taxon>Lindgomycetaceae</taxon>
        <taxon>Clohesyomyces</taxon>
    </lineage>
</organism>
<protein>
    <submittedName>
        <fullName evidence="2">Uncharacterized protein</fullName>
    </submittedName>
</protein>
<feature type="compositionally biased region" description="Polar residues" evidence="1">
    <location>
        <begin position="329"/>
        <end position="343"/>
    </location>
</feature>
<feature type="compositionally biased region" description="Basic and acidic residues" evidence="1">
    <location>
        <begin position="64"/>
        <end position="75"/>
    </location>
</feature>
<evidence type="ECO:0000313" key="3">
    <source>
        <dbReference type="Proteomes" id="UP000193144"/>
    </source>
</evidence>
<proteinExistence type="predicted"/>
<dbReference type="Proteomes" id="UP000193144">
    <property type="component" value="Unassembled WGS sequence"/>
</dbReference>
<reference evidence="2 3" key="1">
    <citation type="submission" date="2016-07" db="EMBL/GenBank/DDBJ databases">
        <title>Pervasive Adenine N6-methylation of Active Genes in Fungi.</title>
        <authorList>
            <consortium name="DOE Joint Genome Institute"/>
            <person name="Mondo S.J."/>
            <person name="Dannebaum R.O."/>
            <person name="Kuo R.C."/>
            <person name="Labutti K."/>
            <person name="Haridas S."/>
            <person name="Kuo A."/>
            <person name="Salamov A."/>
            <person name="Ahrendt S.R."/>
            <person name="Lipzen A."/>
            <person name="Sullivan W."/>
            <person name="Andreopoulos W.B."/>
            <person name="Clum A."/>
            <person name="Lindquist E."/>
            <person name="Daum C."/>
            <person name="Ramamoorthy G.K."/>
            <person name="Gryganskyi A."/>
            <person name="Culley D."/>
            <person name="Magnuson J.K."/>
            <person name="James T.Y."/>
            <person name="O'Malley M.A."/>
            <person name="Stajich J.E."/>
            <person name="Spatafora J.W."/>
            <person name="Visel A."/>
            <person name="Grigoriev I.V."/>
        </authorList>
    </citation>
    <scope>NUCLEOTIDE SEQUENCE [LARGE SCALE GENOMIC DNA]</scope>
    <source>
        <strain evidence="2 3">CBS 115471</strain>
    </source>
</reference>
<feature type="region of interest" description="Disordered" evidence="1">
    <location>
        <begin position="280"/>
        <end position="352"/>
    </location>
</feature>
<keyword evidence="3" id="KW-1185">Reference proteome</keyword>
<feature type="region of interest" description="Disordered" evidence="1">
    <location>
        <begin position="47"/>
        <end position="75"/>
    </location>
</feature>
<gene>
    <name evidence="2" type="ORF">BCR34DRAFT_603579</name>
</gene>
<dbReference type="EMBL" id="MCFA01000102">
    <property type="protein sequence ID" value="ORY08328.1"/>
    <property type="molecule type" value="Genomic_DNA"/>
</dbReference>
<evidence type="ECO:0000313" key="2">
    <source>
        <dbReference type="EMBL" id="ORY08328.1"/>
    </source>
</evidence>
<feature type="compositionally biased region" description="Polar residues" evidence="1">
    <location>
        <begin position="47"/>
        <end position="61"/>
    </location>
</feature>
<dbReference type="AlphaFoldDB" id="A0A1Y1ZDL1"/>
<accession>A0A1Y1ZDL1</accession>
<sequence>MDHQPDQLYHGKPMSWWRAQTATGRPLSTVGSPMSTVYSAVAPTPATFSTEEQDHMTSPSSFAEDDHTDSRSVDDAKTNQPYAEYTHGNSPYARHAHVDTRFSKDVHVDPVLVEDVKPTQVYAKNTHVNISFSKNIHANPSFAEAVPTHLPPSPVQQEAEVPQYYNPDKGFEDYQRDTAAFPALTDYLYGNDTRTDAPENAWTEAYKAQAEHEFRCSPPKSENYEQRTIPSHRNWTPPEELYHRLQHVQHLKELTRLQGLAHPLLSRPSAPAYQELYASTPAQNPNAPGPVRNPLQMDPSRGPKSSSSKFLRDFRASTLEVQDDPGKYNDSSGPSDLTDSTEATEAGPTLRGGYEYHPYNHYASSFQNEQLSMNTNLPQYGTALAADPRFQVSGLRFRTSTAASTAASTVLHNALFNTPVANPPSVEHNHQSIYSQDDLAHHQPVQAAADADSQPPSAPEQDFRMQDYITPKQLQLLAWMTDYIKKRLTPRLEEAWAILANPLAPEKQQAGAHNYLSQLTLRIKHEHRYHQVRQQIPRIFAALQLRRQSNGDGKTFVKVGMFLQKLSAMFAPRELEYIRQCLDTMVQAESQGINPLVALHGIGPPKREQCQ</sequence>
<name>A0A1Y1ZDL1_9PLEO</name>